<dbReference type="Proteomes" id="UP000005629">
    <property type="component" value="Chromosome II"/>
</dbReference>
<organism evidence="1 2">
    <name type="scientific">Haloarcula hispanica (strain ATCC 33960 / DSM 4426 / JCM 8911 / NBRC 102182 / NCIMB 2187 / VKM B-1755)</name>
    <dbReference type="NCBI Taxonomy" id="634497"/>
    <lineage>
        <taxon>Archaea</taxon>
        <taxon>Methanobacteriati</taxon>
        <taxon>Methanobacteriota</taxon>
        <taxon>Stenosarchaea group</taxon>
        <taxon>Halobacteria</taxon>
        <taxon>Halobacteriales</taxon>
        <taxon>Haloarculaceae</taxon>
        <taxon>Haloarcula</taxon>
    </lineage>
</organism>
<evidence type="ECO:0000313" key="2">
    <source>
        <dbReference type="Proteomes" id="UP000005629"/>
    </source>
</evidence>
<sequence length="316" mass="36111">MLFMSSEARHSWSAAAVSDAQQTEYIGFLHREPFVIDAYRLGFAVGIREDYTYQSSLRNVDVPIEILDNDFRNPDLDRYIERFEQYEPSVGMLGDAYDRQEARRYNQAARELKRKFPGTEVIIVPKCRDAIDVIDEDIVLGYPMGYSDQTADEYTDIVDWRGRRVHLLGASPTKQYPVIEELTQPRVTGEEPADIVGVDWNGIHLAALHGEYFSPHGYASADHLSIRETVQQSLRHIRSYWKSRGVWPTVETDRSALTAEPMDPVWAADGSRATVNGLEDAIVVEYEKGQTLAYRSQHERDRVEYRAGLTPIEVYG</sequence>
<proteinExistence type="predicted"/>
<accession>G0HZI2</accession>
<dbReference type="STRING" id="634497.HAH_4102"/>
<evidence type="ECO:0000313" key="1">
    <source>
        <dbReference type="EMBL" id="AEM58777.1"/>
    </source>
</evidence>
<dbReference type="eggNOG" id="arCOG08903">
    <property type="taxonomic scope" value="Archaea"/>
</dbReference>
<dbReference type="HOGENOM" id="CLU_065080_0_0_2"/>
<dbReference type="AlphaFoldDB" id="G0HZI2"/>
<protein>
    <submittedName>
        <fullName evidence="1">Uncharacterized protein</fullName>
    </submittedName>
</protein>
<dbReference type="EMBL" id="CP002922">
    <property type="protein sequence ID" value="AEM58777.1"/>
    <property type="molecule type" value="Genomic_DNA"/>
</dbReference>
<reference evidence="1 2" key="1">
    <citation type="journal article" date="2011" name="J. Bacteriol.">
        <title>Complete genome sequence of Haloarcula hispanica, a model haloarchaeon for studying genetics, metabolism, and virus-host interaction.</title>
        <authorList>
            <person name="Liu H."/>
            <person name="Wu Z."/>
            <person name="Li M."/>
            <person name="Zhang F."/>
            <person name="Zheng H."/>
            <person name="Han J."/>
            <person name="Liu J."/>
            <person name="Zhou J."/>
            <person name="Wang S."/>
            <person name="Xiang H."/>
        </authorList>
    </citation>
    <scope>NUCLEOTIDE SEQUENCE [LARGE SCALE GENOMIC DNA]</scope>
    <source>
        <strain evidence="2">ATCC 33960 / DSM 4426 / JCM 8911 / NBRC 102182 / NCIMB 2187 / VKM B-1755</strain>
    </source>
</reference>
<name>G0HZI2_HALHT</name>
<dbReference type="KEGG" id="hhi:HAH_4102"/>
<dbReference type="InterPro" id="IPR046718">
    <property type="entry name" value="DUF6610"/>
</dbReference>
<gene>
    <name evidence="1" type="ordered locus">HAH_4102</name>
</gene>
<dbReference type="Pfam" id="PF20314">
    <property type="entry name" value="DUF6610"/>
    <property type="match status" value="1"/>
</dbReference>